<reference evidence="5 6" key="1">
    <citation type="submission" date="2021-10" db="EMBL/GenBank/DDBJ databases">
        <title>The diversity and Nitrogen Metabolism of Culturable Nitrate-Utilizing Bacteria Within the Oxygen Minimum Zone of the Changjiang (Yangtze River)Estuary.</title>
        <authorList>
            <person name="Zhang D."/>
            <person name="Zheng J."/>
            <person name="Liu S."/>
            <person name="He W."/>
        </authorList>
    </citation>
    <scope>NUCLEOTIDE SEQUENCE [LARGE SCALE GENOMIC DNA]</scope>
    <source>
        <strain evidence="5 6">FXH275-2</strain>
    </source>
</reference>
<keyword evidence="2 5" id="KW-0808">Transferase</keyword>
<keyword evidence="1 5" id="KW-0328">Glycosyltransferase</keyword>
<keyword evidence="6" id="KW-1185">Reference proteome</keyword>
<dbReference type="Gene3D" id="3.40.50.2000">
    <property type="entry name" value="Glycogen Phosphorylase B"/>
    <property type="match status" value="2"/>
</dbReference>
<evidence type="ECO:0000259" key="4">
    <source>
        <dbReference type="Pfam" id="PF13579"/>
    </source>
</evidence>
<dbReference type="PANTHER" id="PTHR12526">
    <property type="entry name" value="GLYCOSYLTRANSFERASE"/>
    <property type="match status" value="1"/>
</dbReference>
<dbReference type="InterPro" id="IPR028098">
    <property type="entry name" value="Glyco_trans_4-like_N"/>
</dbReference>
<dbReference type="GO" id="GO:0016757">
    <property type="term" value="F:glycosyltransferase activity"/>
    <property type="evidence" value="ECO:0007669"/>
    <property type="project" value="UniProtKB-KW"/>
</dbReference>
<evidence type="ECO:0000313" key="6">
    <source>
        <dbReference type="Proteomes" id="UP001198830"/>
    </source>
</evidence>
<dbReference type="Pfam" id="PF00534">
    <property type="entry name" value="Glycos_transf_1"/>
    <property type="match status" value="1"/>
</dbReference>
<dbReference type="Proteomes" id="UP001198830">
    <property type="component" value="Unassembled WGS sequence"/>
</dbReference>
<comment type="caution">
    <text evidence="5">The sequence shown here is derived from an EMBL/GenBank/DDBJ whole genome shotgun (WGS) entry which is preliminary data.</text>
</comment>
<dbReference type="Pfam" id="PF13579">
    <property type="entry name" value="Glyco_trans_4_4"/>
    <property type="match status" value="1"/>
</dbReference>
<accession>A0ABS8GZV7</accession>
<feature type="domain" description="Glycosyl transferase family 1" evidence="3">
    <location>
        <begin position="197"/>
        <end position="342"/>
    </location>
</feature>
<evidence type="ECO:0000256" key="1">
    <source>
        <dbReference type="ARBA" id="ARBA00022676"/>
    </source>
</evidence>
<name>A0ABS8GZV7_9SPHN</name>
<sequence>MFHHGVRSHTDLSAAIYLYRPGDGGLDRVAILLANHMARRGMAVELWMAHLDGVSAHLIDPRVPVRRVAALGGNRRMSMIGQFPALAAMVRRHRPDILYSAGNQSNMLVALACVGTATRSVARISNPILRPGMGDLASWTRLKRFRAINRISDLTIVMGEYDRALLSRSGAVRLLPRPTVTPVMERVRRQRRPRDADAPVQMLMVGRLVEQKDHATALEALARLSHVDWRLTIAGDGPLRAALAAQANALGIADRVILAGYVADPERLAELMGQADLLLQPSRWEGLCATLIEALACGAGVVATDSTPNIRPVLAAAGQHPPVPIGDSAALARAIERTLASPAPVPLMEAAIRDHGAARALDAYVAAFAELIPSPTPVMLPSPALP</sequence>
<protein>
    <submittedName>
        <fullName evidence="5">Glycosyltransferase</fullName>
        <ecNumber evidence="5">2.4.-.-</ecNumber>
    </submittedName>
</protein>
<dbReference type="EMBL" id="JAJGNP010000002">
    <property type="protein sequence ID" value="MCC4231643.1"/>
    <property type="molecule type" value="Genomic_DNA"/>
</dbReference>
<evidence type="ECO:0000259" key="3">
    <source>
        <dbReference type="Pfam" id="PF00534"/>
    </source>
</evidence>
<feature type="domain" description="Glycosyltransferase subfamily 4-like N-terminal" evidence="4">
    <location>
        <begin position="24"/>
        <end position="171"/>
    </location>
</feature>
<proteinExistence type="predicted"/>
<dbReference type="EC" id="2.4.-.-" evidence="5"/>
<dbReference type="RefSeq" id="WP_228226142.1">
    <property type="nucleotide sequence ID" value="NZ_JAJGNP010000002.1"/>
</dbReference>
<dbReference type="PANTHER" id="PTHR12526:SF510">
    <property type="entry name" value="D-INOSITOL 3-PHOSPHATE GLYCOSYLTRANSFERASE"/>
    <property type="match status" value="1"/>
</dbReference>
<evidence type="ECO:0000313" key="5">
    <source>
        <dbReference type="EMBL" id="MCC4231643.1"/>
    </source>
</evidence>
<dbReference type="InterPro" id="IPR001296">
    <property type="entry name" value="Glyco_trans_1"/>
</dbReference>
<gene>
    <name evidence="5" type="ORF">LL253_02940</name>
</gene>
<dbReference type="SUPFAM" id="SSF53756">
    <property type="entry name" value="UDP-Glycosyltransferase/glycogen phosphorylase"/>
    <property type="match status" value="1"/>
</dbReference>
<organism evidence="5 6">
    <name type="scientific">Sphingobium soli</name>
    <dbReference type="NCBI Taxonomy" id="1591116"/>
    <lineage>
        <taxon>Bacteria</taxon>
        <taxon>Pseudomonadati</taxon>
        <taxon>Pseudomonadota</taxon>
        <taxon>Alphaproteobacteria</taxon>
        <taxon>Sphingomonadales</taxon>
        <taxon>Sphingomonadaceae</taxon>
        <taxon>Sphingobium</taxon>
    </lineage>
</organism>
<evidence type="ECO:0000256" key="2">
    <source>
        <dbReference type="ARBA" id="ARBA00022679"/>
    </source>
</evidence>